<dbReference type="GO" id="GO:0005524">
    <property type="term" value="F:ATP binding"/>
    <property type="evidence" value="ECO:0007669"/>
    <property type="project" value="InterPro"/>
</dbReference>
<evidence type="ECO:0000313" key="2">
    <source>
        <dbReference type="EMBL" id="KAF1999968.1"/>
    </source>
</evidence>
<proteinExistence type="predicted"/>
<dbReference type="AlphaFoldDB" id="A0A6A5WFX5"/>
<reference evidence="2" key="1">
    <citation type="journal article" date="2020" name="Stud. Mycol.">
        <title>101 Dothideomycetes genomes: a test case for predicting lifestyles and emergence of pathogens.</title>
        <authorList>
            <person name="Haridas S."/>
            <person name="Albert R."/>
            <person name="Binder M."/>
            <person name="Bloem J."/>
            <person name="Labutti K."/>
            <person name="Salamov A."/>
            <person name="Andreopoulos B."/>
            <person name="Baker S."/>
            <person name="Barry K."/>
            <person name="Bills G."/>
            <person name="Bluhm B."/>
            <person name="Cannon C."/>
            <person name="Castanera R."/>
            <person name="Culley D."/>
            <person name="Daum C."/>
            <person name="Ezra D."/>
            <person name="Gonzalez J."/>
            <person name="Henrissat B."/>
            <person name="Kuo A."/>
            <person name="Liang C."/>
            <person name="Lipzen A."/>
            <person name="Lutzoni F."/>
            <person name="Magnuson J."/>
            <person name="Mondo S."/>
            <person name="Nolan M."/>
            <person name="Ohm R."/>
            <person name="Pangilinan J."/>
            <person name="Park H.-J."/>
            <person name="Ramirez L."/>
            <person name="Alfaro M."/>
            <person name="Sun H."/>
            <person name="Tritt A."/>
            <person name="Yoshinaga Y."/>
            <person name="Zwiers L.-H."/>
            <person name="Turgeon B."/>
            <person name="Goodwin S."/>
            <person name="Spatafora J."/>
            <person name="Crous P."/>
            <person name="Grigoriev I."/>
        </authorList>
    </citation>
    <scope>NUCLEOTIDE SEQUENCE</scope>
    <source>
        <strain evidence="2">CBS 123094</strain>
    </source>
</reference>
<dbReference type="Proteomes" id="UP000799779">
    <property type="component" value="Unassembled WGS sequence"/>
</dbReference>
<dbReference type="InterPro" id="IPR000719">
    <property type="entry name" value="Prot_kinase_dom"/>
</dbReference>
<sequence length="339" mass="38265">MKQEIDAQVAAWKADAAGADVGSHNISTHQNRDWHSTIVKIQDHKVVDFVSGTGERKWGVIEWKSYNVAKISTPYITGRFEGIVSTLQASPEGSAVLRAAGWIEDSSQEGTKTRLALLYEVPPQLSSGGRKPKIRTLKEMLPAGKAAGDHRSENHVKPPLGQRFKLGAQIAEALGKIHNCDWLHKGMRPDNIAFLFQEENDIGTPYILGWAYSRRNSSGEQTDAALKEIEEIRLYQHPEYIEKEEEQYCEAFDHYQLGCLLIEIARWKLLADVKKRIAPHAEGEEWRDKLIEHAHGPLKQDMGELYSSAVESLLRGLDPDDSPAEFWFDIVWKLRQCTA</sequence>
<organism evidence="2 3">
    <name type="scientific">Amniculicola lignicola CBS 123094</name>
    <dbReference type="NCBI Taxonomy" id="1392246"/>
    <lineage>
        <taxon>Eukaryota</taxon>
        <taxon>Fungi</taxon>
        <taxon>Dikarya</taxon>
        <taxon>Ascomycota</taxon>
        <taxon>Pezizomycotina</taxon>
        <taxon>Dothideomycetes</taxon>
        <taxon>Pleosporomycetidae</taxon>
        <taxon>Pleosporales</taxon>
        <taxon>Amniculicolaceae</taxon>
        <taxon>Amniculicola</taxon>
    </lineage>
</organism>
<accession>A0A6A5WFX5</accession>
<dbReference type="GO" id="GO:0004672">
    <property type="term" value="F:protein kinase activity"/>
    <property type="evidence" value="ECO:0007669"/>
    <property type="project" value="InterPro"/>
</dbReference>
<feature type="domain" description="Protein kinase" evidence="1">
    <location>
        <begin position="1"/>
        <end position="339"/>
    </location>
</feature>
<gene>
    <name evidence="2" type="ORF">P154DRAFT_576599</name>
</gene>
<dbReference type="SUPFAM" id="SSF56112">
    <property type="entry name" value="Protein kinase-like (PK-like)"/>
    <property type="match status" value="1"/>
</dbReference>
<dbReference type="PANTHER" id="PTHR37542">
    <property type="entry name" value="HELO DOMAIN-CONTAINING PROTEIN-RELATED"/>
    <property type="match status" value="1"/>
</dbReference>
<dbReference type="Gene3D" id="1.10.510.10">
    <property type="entry name" value="Transferase(Phosphotransferase) domain 1"/>
    <property type="match status" value="1"/>
</dbReference>
<dbReference type="PROSITE" id="PS50011">
    <property type="entry name" value="PROTEIN_KINASE_DOM"/>
    <property type="match status" value="1"/>
</dbReference>
<name>A0A6A5WFX5_9PLEO</name>
<evidence type="ECO:0000313" key="3">
    <source>
        <dbReference type="Proteomes" id="UP000799779"/>
    </source>
</evidence>
<dbReference type="InterPro" id="IPR011009">
    <property type="entry name" value="Kinase-like_dom_sf"/>
</dbReference>
<protein>
    <recommendedName>
        <fullName evidence="1">Protein kinase domain-containing protein</fullName>
    </recommendedName>
</protein>
<evidence type="ECO:0000259" key="1">
    <source>
        <dbReference type="PROSITE" id="PS50011"/>
    </source>
</evidence>
<keyword evidence="3" id="KW-1185">Reference proteome</keyword>
<dbReference type="OrthoDB" id="1911848at2759"/>
<dbReference type="PANTHER" id="PTHR37542:SF3">
    <property type="entry name" value="PRION-INHIBITION AND PROPAGATION HELO DOMAIN-CONTAINING PROTEIN"/>
    <property type="match status" value="1"/>
</dbReference>
<dbReference type="EMBL" id="ML977592">
    <property type="protein sequence ID" value="KAF1999968.1"/>
    <property type="molecule type" value="Genomic_DNA"/>
</dbReference>